<feature type="region of interest" description="Disordered" evidence="1">
    <location>
        <begin position="50"/>
        <end position="72"/>
    </location>
</feature>
<keyword evidence="2" id="KW-0812">Transmembrane</keyword>
<evidence type="ECO:0000256" key="1">
    <source>
        <dbReference type="SAM" id="MobiDB-lite"/>
    </source>
</evidence>
<sequence length="141" mass="16701">MCTDALFTQTCTNARAHQNMIKHIFNIKHYNRLFYPKNKTHPHLIHLVSTKRNDNSSTNRNEEQKEKLGKQANQKDDMWNILTFEKNITFSSVSFYVLLAAVLALHFYNNANENIKSNTVEEAKERERKNLIELENKRRHL</sequence>
<feature type="compositionally biased region" description="Basic and acidic residues" evidence="1">
    <location>
        <begin position="60"/>
        <end position="72"/>
    </location>
</feature>
<dbReference type="EMBL" id="FLRD01000020">
    <property type="protein sequence ID" value="SBT31475.1"/>
    <property type="molecule type" value="Genomic_DNA"/>
</dbReference>
<evidence type="ECO:0000313" key="3">
    <source>
        <dbReference type="EMBL" id="SBT31475.1"/>
    </source>
</evidence>
<keyword evidence="6" id="KW-1185">Reference proteome</keyword>
<reference evidence="3" key="1">
    <citation type="submission" date="2016-05" db="EMBL/GenBank/DDBJ databases">
        <authorList>
            <person name="Lavstsen T."/>
            <person name="Jespersen J.S."/>
        </authorList>
    </citation>
    <scope>NUCLEOTIDE SEQUENCE [LARGE SCALE GENOMIC DNA]</scope>
</reference>
<evidence type="ECO:0000313" key="5">
    <source>
        <dbReference type="Proteomes" id="UP000078550"/>
    </source>
</evidence>
<organism evidence="3 6">
    <name type="scientific">Plasmodium ovale wallikeri</name>
    <dbReference type="NCBI Taxonomy" id="864142"/>
    <lineage>
        <taxon>Eukaryota</taxon>
        <taxon>Sar</taxon>
        <taxon>Alveolata</taxon>
        <taxon>Apicomplexa</taxon>
        <taxon>Aconoidasida</taxon>
        <taxon>Haemosporida</taxon>
        <taxon>Plasmodiidae</taxon>
        <taxon>Plasmodium</taxon>
        <taxon>Plasmodium (Plasmodium)</taxon>
    </lineage>
</organism>
<dbReference type="AlphaFoldDB" id="A0A1A8YJF3"/>
<dbReference type="Proteomes" id="UP000078550">
    <property type="component" value="Unassembled WGS sequence"/>
</dbReference>
<keyword evidence="2" id="KW-1133">Transmembrane helix</keyword>
<dbReference type="EMBL" id="FLRE01000029">
    <property type="protein sequence ID" value="SBT32040.1"/>
    <property type="molecule type" value="Genomic_DNA"/>
</dbReference>
<feature type="transmembrane region" description="Helical" evidence="2">
    <location>
        <begin position="88"/>
        <end position="108"/>
    </location>
</feature>
<reference evidence="5 6" key="2">
    <citation type="submission" date="2016-05" db="EMBL/GenBank/DDBJ databases">
        <authorList>
            <person name="Naeem Raeece"/>
        </authorList>
    </citation>
    <scope>NUCLEOTIDE SEQUENCE [LARGE SCALE GENOMIC DNA]</scope>
</reference>
<name>A0A1A8YJF3_PLAOA</name>
<proteinExistence type="predicted"/>
<dbReference type="Proteomes" id="UP000078555">
    <property type="component" value="Unassembled WGS sequence"/>
</dbReference>
<keyword evidence="2" id="KW-0472">Membrane</keyword>
<protein>
    <submittedName>
        <fullName evidence="3">Uncharacterized protein</fullName>
    </submittedName>
</protein>
<accession>A0A1A8YJF3</accession>
<evidence type="ECO:0000313" key="4">
    <source>
        <dbReference type="EMBL" id="SBT32040.1"/>
    </source>
</evidence>
<gene>
    <name evidence="3" type="ORF">POVWA1_007270</name>
    <name evidence="4" type="ORF">POVWA2_007410</name>
</gene>
<evidence type="ECO:0000256" key="2">
    <source>
        <dbReference type="SAM" id="Phobius"/>
    </source>
</evidence>
<evidence type="ECO:0000313" key="6">
    <source>
        <dbReference type="Proteomes" id="UP000078555"/>
    </source>
</evidence>